<dbReference type="PROSITE" id="PS00165">
    <property type="entry name" value="DEHYDRATASE_SER_THR"/>
    <property type="match status" value="1"/>
</dbReference>
<comment type="cofactor">
    <cofactor evidence="1">
        <name>pyridoxal 5'-phosphate</name>
        <dbReference type="ChEBI" id="CHEBI:597326"/>
    </cofactor>
</comment>
<dbReference type="InterPro" id="IPR000634">
    <property type="entry name" value="Ser/Thr_deHydtase_PyrdxlP-BS"/>
</dbReference>
<dbReference type="GO" id="GO:0006565">
    <property type="term" value="P:L-serine catabolic process"/>
    <property type="evidence" value="ECO:0007669"/>
    <property type="project" value="TreeGrafter"/>
</dbReference>
<dbReference type="SUPFAM" id="SSF53686">
    <property type="entry name" value="Tryptophan synthase beta subunit-like PLP-dependent enzymes"/>
    <property type="match status" value="2"/>
</dbReference>
<evidence type="ECO:0000256" key="1">
    <source>
        <dbReference type="ARBA" id="ARBA00001933"/>
    </source>
</evidence>
<reference evidence="10" key="1">
    <citation type="submission" date="2025-08" db="UniProtKB">
        <authorList>
            <consortium name="RefSeq"/>
        </authorList>
    </citation>
    <scope>IDENTIFICATION</scope>
    <source>
        <tissue evidence="10">Whole larval tissue</tissue>
    </source>
</reference>
<evidence type="ECO:0000259" key="8">
    <source>
        <dbReference type="Pfam" id="PF00291"/>
    </source>
</evidence>
<dbReference type="RefSeq" id="XP_035449939.1">
    <property type="nucleotide sequence ID" value="XM_035594046.2"/>
</dbReference>
<comment type="catalytic activity">
    <reaction evidence="7">
        <text>L-serine = pyruvate + NH4(+)</text>
        <dbReference type="Rhea" id="RHEA:19169"/>
        <dbReference type="ChEBI" id="CHEBI:15361"/>
        <dbReference type="ChEBI" id="CHEBI:28938"/>
        <dbReference type="ChEBI" id="CHEBI:33384"/>
        <dbReference type="EC" id="4.3.1.17"/>
    </reaction>
</comment>
<evidence type="ECO:0000256" key="7">
    <source>
        <dbReference type="ARBA" id="ARBA00049406"/>
    </source>
</evidence>
<dbReference type="GeneID" id="118275920"/>
<dbReference type="Gene3D" id="3.40.50.1100">
    <property type="match status" value="4"/>
</dbReference>
<dbReference type="OrthoDB" id="4418812at2759"/>
<keyword evidence="3" id="KW-0663">Pyridoxal phosphate</keyword>
<accession>A0A9R0DE22</accession>
<evidence type="ECO:0000256" key="5">
    <source>
        <dbReference type="ARBA" id="ARBA00041766"/>
    </source>
</evidence>
<dbReference type="GO" id="GO:0009097">
    <property type="term" value="P:isoleucine biosynthetic process"/>
    <property type="evidence" value="ECO:0007669"/>
    <property type="project" value="TreeGrafter"/>
</dbReference>
<dbReference type="GO" id="GO:0003941">
    <property type="term" value="F:L-serine ammonia-lyase activity"/>
    <property type="evidence" value="ECO:0007669"/>
    <property type="project" value="UniProtKB-EC"/>
</dbReference>
<keyword evidence="9" id="KW-1185">Reference proteome</keyword>
<dbReference type="AlphaFoldDB" id="A0A9R0DE22"/>
<dbReference type="EC" id="4.3.1.17" evidence="2"/>
<name>A0A9R0DE22_SPOFR</name>
<dbReference type="InterPro" id="IPR036052">
    <property type="entry name" value="TrpB-like_PALP_sf"/>
</dbReference>
<keyword evidence="4" id="KW-0456">Lyase</keyword>
<sequence length="838" mass="90556">MSQIVEAEQSSLSWNILGDSFPKQYENNEEIGMKPKEESVSKIKLKLQDIQDAHNRIKNDVVFTPVVEAKYIGKNFCNVFLKCENLQNTGSFKARGACNILSSMSPSDKSKGCTVSGGRNYLSAMTFYGFKQSVPINVIVPKDCPLADKHRYKENFAIVKVHGNDLNDASLHALTYCDEIGSNYIHGSDRLDLIAGYGTLGLELLTQMDKMDAILCPVGSGGLVASLVLAVKSLKPNCLIYGVECSAAPTMTKALQEKKPVMIPQNPTIADSLCSIIASNNAFNIIRGYLDRMITVDEVWISRAMINILEREKMVVEGAAACPVAAIIAGKVPELRGKNVVCIVSGGNINSSRISRVIDRGMAAEGRLVKFSVALLDVPGAMARLLTKVTDNGADVKSFVPERAWMRRDIFTVSNDFRGSEEPPHVLSFNEIKKAADRIEGGIIHTPLCEAKISKYMDYNIYLKCENLQYTGSCAERGIRNALLAYSGDLGERGVIVPSLGNMALGTAYHGGTLGIPVTVVMPERTPPAHAQRCSELGADVVLCGDNLDDAIAYAKKVHREGHHTILDADDPHVMAGLGTVGVEIITQLPEADAVIVPVAGGALLASVLIACKKLKCSCLVYGAECSKVPKMMKALQAGRPVPVTVVPNMADGLNTSSVGTNAFATIKNRLDRMLVVDELYISRALISMLERERLVADGAGVCAVAAVMQGLVPELRGKRAVCVVSGGNIDCGRLARTIQRGLGSSGRLMRFAVPVPDHRGGLEQLAKTINDESAVLKSLVTEQMWVHSDVGTTWANVVVETANEEHACNFKDRLRDLYPTARFAAVEIDDKHKLSGR</sequence>
<dbReference type="InterPro" id="IPR050147">
    <property type="entry name" value="Ser/Thr_Dehydratase"/>
</dbReference>
<proteinExistence type="predicted"/>
<dbReference type="CDD" id="cd01562">
    <property type="entry name" value="Thr-dehyd"/>
    <property type="match status" value="2"/>
</dbReference>
<evidence type="ECO:0000256" key="6">
    <source>
        <dbReference type="ARBA" id="ARBA00042605"/>
    </source>
</evidence>
<dbReference type="PANTHER" id="PTHR48078:SF19">
    <property type="entry name" value="ACT DOMAIN-CONTAINING PROTEIN"/>
    <property type="match status" value="1"/>
</dbReference>
<feature type="domain" description="Tryptophan synthase beta chain-like PALP" evidence="8">
    <location>
        <begin position="61"/>
        <end position="346"/>
    </location>
</feature>
<dbReference type="Pfam" id="PF00291">
    <property type="entry name" value="PALP"/>
    <property type="match status" value="2"/>
</dbReference>
<gene>
    <name evidence="10" type="primary">LOC118275920</name>
</gene>
<dbReference type="GO" id="GO:0004794">
    <property type="term" value="F:threonine deaminase activity"/>
    <property type="evidence" value="ECO:0007669"/>
    <property type="project" value="TreeGrafter"/>
</dbReference>
<protein>
    <recommendedName>
        <fullName evidence="2">L-serine ammonia-lyase</fullName>
        <ecNumber evidence="2">4.3.1.17</ecNumber>
    </recommendedName>
    <alternativeName>
        <fullName evidence="5">L-serine deaminase</fullName>
    </alternativeName>
    <alternativeName>
        <fullName evidence="6">L-threonine dehydratase</fullName>
    </alternativeName>
</protein>
<dbReference type="GO" id="GO:0030170">
    <property type="term" value="F:pyridoxal phosphate binding"/>
    <property type="evidence" value="ECO:0007669"/>
    <property type="project" value="InterPro"/>
</dbReference>
<evidence type="ECO:0000256" key="4">
    <source>
        <dbReference type="ARBA" id="ARBA00023239"/>
    </source>
</evidence>
<evidence type="ECO:0000313" key="9">
    <source>
        <dbReference type="Proteomes" id="UP000829999"/>
    </source>
</evidence>
<dbReference type="InterPro" id="IPR001926">
    <property type="entry name" value="TrpB-like_PALP"/>
</dbReference>
<evidence type="ECO:0000256" key="3">
    <source>
        <dbReference type="ARBA" id="ARBA00022898"/>
    </source>
</evidence>
<dbReference type="Proteomes" id="UP000829999">
    <property type="component" value="Chromosome 8"/>
</dbReference>
<dbReference type="PANTHER" id="PTHR48078">
    <property type="entry name" value="THREONINE DEHYDRATASE, MITOCHONDRIAL-RELATED"/>
    <property type="match status" value="1"/>
</dbReference>
<organism evidence="9 10">
    <name type="scientific">Spodoptera frugiperda</name>
    <name type="common">Fall armyworm</name>
    <dbReference type="NCBI Taxonomy" id="7108"/>
    <lineage>
        <taxon>Eukaryota</taxon>
        <taxon>Metazoa</taxon>
        <taxon>Ecdysozoa</taxon>
        <taxon>Arthropoda</taxon>
        <taxon>Hexapoda</taxon>
        <taxon>Insecta</taxon>
        <taxon>Pterygota</taxon>
        <taxon>Neoptera</taxon>
        <taxon>Endopterygota</taxon>
        <taxon>Lepidoptera</taxon>
        <taxon>Glossata</taxon>
        <taxon>Ditrysia</taxon>
        <taxon>Noctuoidea</taxon>
        <taxon>Noctuidae</taxon>
        <taxon>Amphipyrinae</taxon>
        <taxon>Spodoptera</taxon>
    </lineage>
</organism>
<evidence type="ECO:0000256" key="2">
    <source>
        <dbReference type="ARBA" id="ARBA00012093"/>
    </source>
</evidence>
<evidence type="ECO:0000313" key="10">
    <source>
        <dbReference type="RefSeq" id="XP_035449939.1"/>
    </source>
</evidence>
<dbReference type="GO" id="GO:0006567">
    <property type="term" value="P:L-threonine catabolic process"/>
    <property type="evidence" value="ECO:0007669"/>
    <property type="project" value="TreeGrafter"/>
</dbReference>
<feature type="domain" description="Tryptophan synthase beta chain-like PALP" evidence="8">
    <location>
        <begin position="440"/>
        <end position="727"/>
    </location>
</feature>